<evidence type="ECO:0000256" key="2">
    <source>
        <dbReference type="ARBA" id="ARBA00008066"/>
    </source>
</evidence>
<feature type="domain" description="Amino acid transporter transmembrane" evidence="8">
    <location>
        <begin position="112"/>
        <end position="494"/>
    </location>
</feature>
<keyword evidence="5 7" id="KW-0472">Membrane</keyword>
<feature type="transmembrane region" description="Helical" evidence="7">
    <location>
        <begin position="117"/>
        <end position="138"/>
    </location>
</feature>
<evidence type="ECO:0000259" key="8">
    <source>
        <dbReference type="Pfam" id="PF01490"/>
    </source>
</evidence>
<feature type="transmembrane region" description="Helical" evidence="7">
    <location>
        <begin position="225"/>
        <end position="245"/>
    </location>
</feature>
<dbReference type="PANTHER" id="PTHR22950:SF666">
    <property type="entry name" value="VACUOLAR AMINO ACID TRANSPORTER 4"/>
    <property type="match status" value="1"/>
</dbReference>
<evidence type="ECO:0000256" key="4">
    <source>
        <dbReference type="ARBA" id="ARBA00022989"/>
    </source>
</evidence>
<comment type="subcellular location">
    <subcellularLocation>
        <location evidence="1">Membrane</location>
        <topology evidence="1">Multi-pass membrane protein</topology>
    </subcellularLocation>
</comment>
<dbReference type="PANTHER" id="PTHR22950">
    <property type="entry name" value="AMINO ACID TRANSPORTER"/>
    <property type="match status" value="1"/>
</dbReference>
<feature type="transmembrane region" description="Helical" evidence="7">
    <location>
        <begin position="328"/>
        <end position="355"/>
    </location>
</feature>
<feature type="transmembrane region" description="Helical" evidence="7">
    <location>
        <begin position="440"/>
        <end position="462"/>
    </location>
</feature>
<feature type="transmembrane region" description="Helical" evidence="7">
    <location>
        <begin position="417"/>
        <end position="434"/>
    </location>
</feature>
<evidence type="ECO:0000313" key="10">
    <source>
        <dbReference type="Proteomes" id="UP000012065"/>
    </source>
</evidence>
<feature type="transmembrane region" description="Helical" evidence="7">
    <location>
        <begin position="189"/>
        <end position="210"/>
    </location>
</feature>
<gene>
    <name evidence="9" type="ORF">BN14_09421</name>
</gene>
<keyword evidence="3 7" id="KW-0812">Transmembrane</keyword>
<comment type="caution">
    <text evidence="9">The sequence shown here is derived from an EMBL/GenBank/DDBJ whole genome shotgun (WGS) entry which is preliminary data.</text>
</comment>
<feature type="transmembrane region" description="Helical" evidence="7">
    <location>
        <begin position="144"/>
        <end position="168"/>
    </location>
</feature>
<feature type="transmembrane region" description="Helical" evidence="7">
    <location>
        <begin position="375"/>
        <end position="396"/>
    </location>
</feature>
<evidence type="ECO:0000313" key="9">
    <source>
        <dbReference type="EMBL" id="CCO35304.1"/>
    </source>
</evidence>
<organism evidence="9 10">
    <name type="scientific">Thanatephorus cucumeris (strain AG1-IB / isolate 7/3/14)</name>
    <name type="common">Lettuce bottom rot fungus</name>
    <name type="synonym">Rhizoctonia solani</name>
    <dbReference type="NCBI Taxonomy" id="1108050"/>
    <lineage>
        <taxon>Eukaryota</taxon>
        <taxon>Fungi</taxon>
        <taxon>Dikarya</taxon>
        <taxon>Basidiomycota</taxon>
        <taxon>Agaricomycotina</taxon>
        <taxon>Agaricomycetes</taxon>
        <taxon>Cantharellales</taxon>
        <taxon>Ceratobasidiaceae</taxon>
        <taxon>Rhizoctonia</taxon>
        <taxon>Rhizoctonia solani AG-1</taxon>
    </lineage>
</organism>
<dbReference type="GO" id="GO:0015179">
    <property type="term" value="F:L-amino acid transmembrane transporter activity"/>
    <property type="evidence" value="ECO:0007669"/>
    <property type="project" value="TreeGrafter"/>
</dbReference>
<sequence length="532" mass="57691">MLAAREQGQDNPRMLHNFIEFLYLYGHFAGEDLEEEEDEDLGTPTIDEEQGPLLEGADTDEPESQLIHRSVASLKPSERTPLMSRSMSQSMSQSHASIRRRRRQSVGSHGDATVTQAVLMLLKSFVGTGVLFLGKAFYNGGMLFSTVVLVVIALVSLWSFLLLVHAKFAVSGSFGDIGGALYGNWMRQLILASIVISQLGFVSAYLIFVAENLQAFILAVSKCKHLVSTTTLIFAQLVLFIPLSLVRNLAKLSTTALVADAFILVGLVYLFSMEANVILERGGVADIKWFNEKDFPLLIGTAVFSFEGVGLVIPITDAMREPRKFPKVLTGVMLFLVVLFGGAGALAYAAFGSSINTVVLKNLPQDSKPVQSVQFLYSLAILLSTPLQLFPALRILETALFVKSGKTSLRVKWTKNLFRLFVVLGCVVVSIFGAKDLDKFVSFVGSCACVPLCFVYPAMLHYKAVAKTRFQKGSDIALMVFGMAAAVYTSIQTIKLMAAPSGPSEPLGNCTPPQPGSGNGPDSPFWPGAGLF</sequence>
<name>M5C7K9_THACB</name>
<dbReference type="InterPro" id="IPR013057">
    <property type="entry name" value="AA_transpt_TM"/>
</dbReference>
<feature type="region of interest" description="Disordered" evidence="6">
    <location>
        <begin position="34"/>
        <end position="109"/>
    </location>
</feature>
<evidence type="ECO:0000256" key="7">
    <source>
        <dbReference type="SAM" id="Phobius"/>
    </source>
</evidence>
<dbReference type="EMBL" id="CAOJ01014405">
    <property type="protein sequence ID" value="CCO35304.1"/>
    <property type="molecule type" value="Genomic_DNA"/>
</dbReference>
<feature type="transmembrane region" description="Helical" evidence="7">
    <location>
        <begin position="295"/>
        <end position="316"/>
    </location>
</feature>
<evidence type="ECO:0000256" key="3">
    <source>
        <dbReference type="ARBA" id="ARBA00022692"/>
    </source>
</evidence>
<proteinExistence type="inferred from homology"/>
<dbReference type="Proteomes" id="UP000012065">
    <property type="component" value="Unassembled WGS sequence"/>
</dbReference>
<evidence type="ECO:0000256" key="6">
    <source>
        <dbReference type="SAM" id="MobiDB-lite"/>
    </source>
</evidence>
<feature type="compositionally biased region" description="Low complexity" evidence="6">
    <location>
        <begin position="83"/>
        <end position="94"/>
    </location>
</feature>
<dbReference type="GO" id="GO:0005774">
    <property type="term" value="C:vacuolar membrane"/>
    <property type="evidence" value="ECO:0007669"/>
    <property type="project" value="TreeGrafter"/>
</dbReference>
<protein>
    <submittedName>
        <fullName evidence="9">Putative amino acid permease C3H1,09c</fullName>
    </submittedName>
</protein>
<reference evidence="9 10" key="1">
    <citation type="journal article" date="2013" name="J. Biotechnol.">
        <title>Establishment and interpretation of the genome sequence of the phytopathogenic fungus Rhizoctonia solani AG1-IB isolate 7/3/14.</title>
        <authorList>
            <person name="Wibberg D.W."/>
            <person name="Jelonek L.J."/>
            <person name="Rupp O.R."/>
            <person name="Hennig M.H."/>
            <person name="Eikmeyer F.E."/>
            <person name="Goesmann A.G."/>
            <person name="Hartmann A.H."/>
            <person name="Borriss R.B."/>
            <person name="Grosch R.G."/>
            <person name="Puehler A.P."/>
            <person name="Schlueter A.S."/>
        </authorList>
    </citation>
    <scope>NUCLEOTIDE SEQUENCE [LARGE SCALE GENOMIC DNA]</scope>
    <source>
        <strain evidence="10">AG1-IB / isolate 7/3/14</strain>
    </source>
</reference>
<dbReference type="HOGENOM" id="CLU_009646_3_2_1"/>
<evidence type="ECO:0000256" key="5">
    <source>
        <dbReference type="ARBA" id="ARBA00023136"/>
    </source>
</evidence>
<dbReference type="AlphaFoldDB" id="M5C7K9"/>
<feature type="compositionally biased region" description="Acidic residues" evidence="6">
    <location>
        <begin position="34"/>
        <end position="50"/>
    </location>
</feature>
<dbReference type="Pfam" id="PF01490">
    <property type="entry name" value="Aa_trans"/>
    <property type="match status" value="1"/>
</dbReference>
<accession>M5C7K9</accession>
<feature type="transmembrane region" description="Helical" evidence="7">
    <location>
        <begin position="257"/>
        <end position="275"/>
    </location>
</feature>
<comment type="similarity">
    <text evidence="2">Belongs to the amino acid/polyamine transporter 2 family.</text>
</comment>
<evidence type="ECO:0000256" key="1">
    <source>
        <dbReference type="ARBA" id="ARBA00004141"/>
    </source>
</evidence>
<keyword evidence="4 7" id="KW-1133">Transmembrane helix</keyword>